<dbReference type="PANTHER" id="PTHR11188">
    <property type="entry name" value="ARRESTIN DOMAIN CONTAINING PROTEIN"/>
    <property type="match status" value="1"/>
</dbReference>
<dbReference type="GO" id="GO:0031625">
    <property type="term" value="F:ubiquitin protein ligase binding"/>
    <property type="evidence" value="ECO:0007669"/>
    <property type="project" value="TreeGrafter"/>
</dbReference>
<dbReference type="InterPro" id="IPR014752">
    <property type="entry name" value="Arrestin-like_C"/>
</dbReference>
<dbReference type="GO" id="GO:0030674">
    <property type="term" value="F:protein-macromolecule adaptor activity"/>
    <property type="evidence" value="ECO:0007669"/>
    <property type="project" value="TreeGrafter"/>
</dbReference>
<dbReference type="OrthoDB" id="2333384at2759"/>
<dbReference type="EMBL" id="CAJVPK010000002">
    <property type="protein sequence ID" value="CAG8432732.1"/>
    <property type="molecule type" value="Genomic_DNA"/>
</dbReference>
<dbReference type="Pfam" id="PF02752">
    <property type="entry name" value="Arrestin_C"/>
    <property type="match status" value="1"/>
</dbReference>
<dbReference type="PANTHER" id="PTHR11188:SF17">
    <property type="entry name" value="FI21816P1"/>
    <property type="match status" value="1"/>
</dbReference>
<dbReference type="GO" id="GO:0005829">
    <property type="term" value="C:cytosol"/>
    <property type="evidence" value="ECO:0007669"/>
    <property type="project" value="TreeGrafter"/>
</dbReference>
<dbReference type="Proteomes" id="UP000789706">
    <property type="component" value="Unassembled WGS sequence"/>
</dbReference>
<dbReference type="InterPro" id="IPR050357">
    <property type="entry name" value="Arrestin_domain-protein"/>
</dbReference>
<dbReference type="InterPro" id="IPR011022">
    <property type="entry name" value="Arrestin_C-like"/>
</dbReference>
<organism evidence="2 3">
    <name type="scientific">Diversispora eburnea</name>
    <dbReference type="NCBI Taxonomy" id="1213867"/>
    <lineage>
        <taxon>Eukaryota</taxon>
        <taxon>Fungi</taxon>
        <taxon>Fungi incertae sedis</taxon>
        <taxon>Mucoromycota</taxon>
        <taxon>Glomeromycotina</taxon>
        <taxon>Glomeromycetes</taxon>
        <taxon>Diversisporales</taxon>
        <taxon>Diversisporaceae</taxon>
        <taxon>Diversispora</taxon>
    </lineage>
</organism>
<evidence type="ECO:0000313" key="3">
    <source>
        <dbReference type="Proteomes" id="UP000789706"/>
    </source>
</evidence>
<dbReference type="AlphaFoldDB" id="A0A9N8YHT1"/>
<sequence>MDAYVTESLKNENENANIIKTKYPEKLFRVMTERKKLKIIIEHRMNKISPSFFRVQVLGDRIFSPQQVISKNLSQFIFEAPIIDPGSYSLQVRLMFYNYPEMFTLETTVDSEFPKIKSLDKFIVNGDSNTRGLFKSLFRNNMGHKNIKCEWVHEGKKIEDRRISYICVFPYSDVSTNYEKDDPRPKELILTYEWYFPSDFYSLEDILKSSFEDVCKPHEKCRLKGPCNFDDNDNRRICTTKHADYTFISIGSHTPEWNETHNDKYLNKIFNHIQNYYSNLKFTFLTTNVANFHLIPKRFQRQYLIRNEYRMARNNDLLRNYVRKSIDQGYENIDLLDIFSTSQPIWEFSKDAPLELLISTPLLSDYIRANHRIFFSYEPENPSFQLGFLGIGKSTVSGTLHVRFPTSIEAKNISLTFIGREVVEFVDLSDLKKTRAEKIIVKESIYLWKTTSAIGHEPITDLDLPFEFKIPGDAFESLTSHHGKIQYTLKAAIGVAKKKSTYVKVLVPIRRWIIPEEQDLRPLVLKSNSRDRKVPLSWQAILPQTFVNVNSEIVIKLRLTSHNPELRIHKINSCLKTYMSYAVENRDDTNERKCHQKNKVHGKDIMMIPMGPDTIFETNVIVNIPNDVMPTCKTKYITVRNEIRIKIAFERSRHHVIIKRDVVVGRNLFDRFT</sequence>
<dbReference type="Gene3D" id="2.60.40.640">
    <property type="match status" value="1"/>
</dbReference>
<dbReference type="GO" id="GO:0070086">
    <property type="term" value="P:ubiquitin-dependent endocytosis"/>
    <property type="evidence" value="ECO:0007669"/>
    <property type="project" value="TreeGrafter"/>
</dbReference>
<dbReference type="GO" id="GO:0005886">
    <property type="term" value="C:plasma membrane"/>
    <property type="evidence" value="ECO:0007669"/>
    <property type="project" value="TreeGrafter"/>
</dbReference>
<reference evidence="2" key="1">
    <citation type="submission" date="2021-06" db="EMBL/GenBank/DDBJ databases">
        <authorList>
            <person name="Kallberg Y."/>
            <person name="Tangrot J."/>
            <person name="Rosling A."/>
        </authorList>
    </citation>
    <scope>NUCLEOTIDE SEQUENCE</scope>
    <source>
        <strain evidence="2">AZ414A</strain>
    </source>
</reference>
<evidence type="ECO:0000313" key="2">
    <source>
        <dbReference type="EMBL" id="CAG8432732.1"/>
    </source>
</evidence>
<protein>
    <submittedName>
        <fullName evidence="2">7059_t:CDS:1</fullName>
    </submittedName>
</protein>
<proteinExistence type="predicted"/>
<name>A0A9N8YHT1_9GLOM</name>
<comment type="caution">
    <text evidence="2">The sequence shown here is derived from an EMBL/GenBank/DDBJ whole genome shotgun (WGS) entry which is preliminary data.</text>
</comment>
<accession>A0A9N8YHT1</accession>
<evidence type="ECO:0000259" key="1">
    <source>
        <dbReference type="Pfam" id="PF02752"/>
    </source>
</evidence>
<feature type="domain" description="Arrestin C-terminal-like" evidence="1">
    <location>
        <begin position="536"/>
        <end position="657"/>
    </location>
</feature>
<keyword evidence="3" id="KW-1185">Reference proteome</keyword>
<gene>
    <name evidence="2" type="ORF">DEBURN_LOCUS60</name>
</gene>